<evidence type="ECO:0000259" key="5">
    <source>
        <dbReference type="SMART" id="SM01016"/>
    </source>
</evidence>
<evidence type="ECO:0000313" key="7">
    <source>
        <dbReference type="Proteomes" id="UP000805614"/>
    </source>
</evidence>
<reference evidence="6 7" key="1">
    <citation type="submission" date="2020-06" db="EMBL/GenBank/DDBJ databases">
        <title>Actinomadura xiongansis sp. nov., isolated from soil of Baiyangdian.</title>
        <authorList>
            <person name="Zhang X."/>
        </authorList>
    </citation>
    <scope>NUCLEOTIDE SEQUENCE [LARGE SCALE GENOMIC DNA]</scope>
    <source>
        <strain evidence="6 7">HBUM206468</strain>
    </source>
</reference>
<keyword evidence="3" id="KW-0067">ATP-binding</keyword>
<dbReference type="SUPFAM" id="SSF47323">
    <property type="entry name" value="Anticodon-binding domain of a subclass of class I aminoacyl-tRNA synthetases"/>
    <property type="match status" value="1"/>
</dbReference>
<name>A0ABR7LME4_9ACTN</name>
<feature type="domain" description="DALR anticodon binding" evidence="4">
    <location>
        <begin position="121"/>
        <end position="239"/>
    </location>
</feature>
<dbReference type="InterPro" id="IPR005148">
    <property type="entry name" value="Arg-tRNA-synth_N"/>
</dbReference>
<accession>A0ABR7LME4</accession>
<sequence>MTPADVGGAVLAAVAAARDAGELACAPPSDALLTCANGSYGTPLALRLAAAERRPAHEVAELIAKRLPLRAEATGGFLTIKVSGLAESIAADPGYGLAAVPHPDATWPDRPRTFDNPGFRVRYAYARAAAVQRRAGALGVVPGPHEPGDPLETRLLDLLAELPGRAAQAVRESDAGVFTRHLERVADAYHDVYERCPALPRGDEKPDAAHGGRRTLAEAVRISIGNGLQMLGENPRERF</sequence>
<dbReference type="RefSeq" id="WP_187242894.1">
    <property type="nucleotide sequence ID" value="NZ_BAAAOK010000028.1"/>
</dbReference>
<dbReference type="SMART" id="SM00836">
    <property type="entry name" value="DALR_1"/>
    <property type="match status" value="1"/>
</dbReference>
<evidence type="ECO:0000256" key="2">
    <source>
        <dbReference type="ARBA" id="ARBA00022741"/>
    </source>
</evidence>
<dbReference type="Proteomes" id="UP000805614">
    <property type="component" value="Unassembled WGS sequence"/>
</dbReference>
<gene>
    <name evidence="6" type="ORF">HKK74_10240</name>
</gene>
<evidence type="ECO:0000256" key="1">
    <source>
        <dbReference type="ARBA" id="ARBA00022598"/>
    </source>
</evidence>
<protein>
    <submittedName>
        <fullName evidence="6">Anticodon-binding protein</fullName>
    </submittedName>
</protein>
<comment type="caution">
    <text evidence="6">The sequence shown here is derived from an EMBL/GenBank/DDBJ whole genome shotgun (WGS) entry which is preliminary data.</text>
</comment>
<organism evidence="6 7">
    <name type="scientific">Actinomadura alba</name>
    <dbReference type="NCBI Taxonomy" id="406431"/>
    <lineage>
        <taxon>Bacteria</taxon>
        <taxon>Bacillati</taxon>
        <taxon>Actinomycetota</taxon>
        <taxon>Actinomycetes</taxon>
        <taxon>Streptosporangiales</taxon>
        <taxon>Thermomonosporaceae</taxon>
        <taxon>Actinomadura</taxon>
    </lineage>
</organism>
<evidence type="ECO:0000256" key="3">
    <source>
        <dbReference type="ARBA" id="ARBA00022840"/>
    </source>
</evidence>
<dbReference type="InterPro" id="IPR008909">
    <property type="entry name" value="DALR_anticod-bd"/>
</dbReference>
<dbReference type="Gene3D" id="1.10.730.10">
    <property type="entry name" value="Isoleucyl-tRNA Synthetase, Domain 1"/>
    <property type="match status" value="1"/>
</dbReference>
<keyword evidence="2" id="KW-0547">Nucleotide-binding</keyword>
<dbReference type="SMART" id="SM01016">
    <property type="entry name" value="Arg_tRNA_synt_N"/>
    <property type="match status" value="1"/>
</dbReference>
<evidence type="ECO:0000259" key="4">
    <source>
        <dbReference type="SMART" id="SM00836"/>
    </source>
</evidence>
<evidence type="ECO:0000313" key="6">
    <source>
        <dbReference type="EMBL" id="MBC6465873.1"/>
    </source>
</evidence>
<proteinExistence type="predicted"/>
<keyword evidence="1" id="KW-0436">Ligase</keyword>
<keyword evidence="7" id="KW-1185">Reference proteome</keyword>
<feature type="domain" description="Arginyl tRNA synthetase N-terminal" evidence="5">
    <location>
        <begin position="4"/>
        <end position="82"/>
    </location>
</feature>
<dbReference type="Pfam" id="PF05746">
    <property type="entry name" value="DALR_1"/>
    <property type="match status" value="1"/>
</dbReference>
<dbReference type="InterPro" id="IPR009080">
    <property type="entry name" value="tRNAsynth_Ia_anticodon-bd"/>
</dbReference>
<dbReference type="EMBL" id="JABVEC010000006">
    <property type="protein sequence ID" value="MBC6465873.1"/>
    <property type="molecule type" value="Genomic_DNA"/>
</dbReference>